<organism evidence="2 3">
    <name type="scientific">Glaciecola nitratireducens (strain JCM 12485 / KCTC 12276 / FR1064)</name>
    <dbReference type="NCBI Taxonomy" id="1085623"/>
    <lineage>
        <taxon>Bacteria</taxon>
        <taxon>Pseudomonadati</taxon>
        <taxon>Pseudomonadota</taxon>
        <taxon>Gammaproteobacteria</taxon>
        <taxon>Alteromonadales</taxon>
        <taxon>Alteromonadaceae</taxon>
        <taxon>Brumicola</taxon>
    </lineage>
</organism>
<accession>G4QNS0</accession>
<protein>
    <submittedName>
        <fullName evidence="2">Uncharacterized protein</fullName>
    </submittedName>
</protein>
<evidence type="ECO:0000313" key="2">
    <source>
        <dbReference type="EMBL" id="AEP31628.1"/>
    </source>
</evidence>
<dbReference type="KEGG" id="gni:GNIT_3534"/>
<dbReference type="EMBL" id="CP003060">
    <property type="protein sequence ID" value="AEP31628.1"/>
    <property type="molecule type" value="Genomic_DNA"/>
</dbReference>
<evidence type="ECO:0000313" key="3">
    <source>
        <dbReference type="Proteomes" id="UP000009282"/>
    </source>
</evidence>
<gene>
    <name evidence="2" type="ordered locus">GNIT_3534</name>
</gene>
<sequence length="58" mass="7189">MPDTLKDIKRKKRKYYKNIGIFFKTQLRFEFLFNLFSRLVFGMLIALLKVNFNQRREL</sequence>
<proteinExistence type="predicted"/>
<evidence type="ECO:0000256" key="1">
    <source>
        <dbReference type="SAM" id="Phobius"/>
    </source>
</evidence>
<dbReference type="STRING" id="1085623.GNIT_3534"/>
<keyword evidence="1" id="KW-0812">Transmembrane</keyword>
<dbReference type="HOGENOM" id="CLU_2973045_0_0_6"/>
<name>G4QNS0_GLANF</name>
<keyword evidence="1" id="KW-0472">Membrane</keyword>
<reference evidence="2 3" key="1">
    <citation type="journal article" date="2011" name="J. Bacteriol.">
        <title>Complete genome sequence of seawater bacterium Glaciecola nitratireducens FR1064T.</title>
        <authorList>
            <person name="Bian F."/>
            <person name="Qin Q.L."/>
            <person name="Xie B.B."/>
            <person name="Shu Y.L."/>
            <person name="Zhang X.Y."/>
            <person name="Yu Y."/>
            <person name="Chen B."/>
            <person name="Chen X.L."/>
            <person name="Zhou B.C."/>
            <person name="Zhang Y.Z."/>
        </authorList>
    </citation>
    <scope>NUCLEOTIDE SEQUENCE [LARGE SCALE GENOMIC DNA]</scope>
    <source>
        <strain evidence="3">JCM 12485 / KCTC 12276 / FR1064</strain>
    </source>
</reference>
<feature type="transmembrane region" description="Helical" evidence="1">
    <location>
        <begin position="31"/>
        <end position="52"/>
    </location>
</feature>
<dbReference type="AlphaFoldDB" id="G4QNS0"/>
<keyword evidence="1" id="KW-1133">Transmembrane helix</keyword>
<keyword evidence="3" id="KW-1185">Reference proteome</keyword>
<dbReference type="Proteomes" id="UP000009282">
    <property type="component" value="Chromosome"/>
</dbReference>